<protein>
    <submittedName>
        <fullName evidence="9">YdcF family protein</fullName>
    </submittedName>
</protein>
<dbReference type="EMBL" id="JAEUGD010000066">
    <property type="protein sequence ID" value="MBL6449113.1"/>
    <property type="molecule type" value="Genomic_DNA"/>
</dbReference>
<dbReference type="GO" id="GO:0005886">
    <property type="term" value="C:plasma membrane"/>
    <property type="evidence" value="ECO:0007669"/>
    <property type="project" value="UniProtKB-SubCell"/>
</dbReference>
<dbReference type="PANTHER" id="PTHR30336">
    <property type="entry name" value="INNER MEMBRANE PROTEIN, PROBABLE PERMEASE"/>
    <property type="match status" value="1"/>
</dbReference>
<name>A0A937G257_9BACT</name>
<accession>A0A937G257</accession>
<evidence type="ECO:0000313" key="9">
    <source>
        <dbReference type="EMBL" id="MBL6449113.1"/>
    </source>
</evidence>
<evidence type="ECO:0000256" key="7">
    <source>
        <dbReference type="ARBA" id="ARBA00037355"/>
    </source>
</evidence>
<feature type="domain" description="DUF218" evidence="8">
    <location>
        <begin position="30"/>
        <end position="167"/>
    </location>
</feature>
<comment type="function">
    <text evidence="7">Participates in the barrier function of the cell envelope.</text>
</comment>
<dbReference type="InterPro" id="IPR003848">
    <property type="entry name" value="DUF218"/>
</dbReference>
<comment type="caution">
    <text evidence="9">The sequence shown here is derived from an EMBL/GenBank/DDBJ whole genome shotgun (WGS) entry which is preliminary data.</text>
</comment>
<evidence type="ECO:0000256" key="5">
    <source>
        <dbReference type="ARBA" id="ARBA00022989"/>
    </source>
</evidence>
<dbReference type="PANTHER" id="PTHR30336:SF0">
    <property type="entry name" value="PROTEIN SANA"/>
    <property type="match status" value="1"/>
</dbReference>
<comment type="subcellular location">
    <subcellularLocation>
        <location evidence="1">Cell inner membrane</location>
        <topology evidence="1">Single-pass membrane protein</topology>
    </subcellularLocation>
</comment>
<dbReference type="Pfam" id="PF02698">
    <property type="entry name" value="DUF218"/>
    <property type="match status" value="1"/>
</dbReference>
<dbReference type="InterPro" id="IPR051599">
    <property type="entry name" value="Cell_Envelope_Assoc"/>
</dbReference>
<dbReference type="CDD" id="cd06259">
    <property type="entry name" value="YdcF-like"/>
    <property type="match status" value="1"/>
</dbReference>
<dbReference type="AlphaFoldDB" id="A0A937G257"/>
<evidence type="ECO:0000259" key="8">
    <source>
        <dbReference type="Pfam" id="PF02698"/>
    </source>
</evidence>
<keyword evidence="5" id="KW-1133">Transmembrane helix</keyword>
<evidence type="ECO:0000256" key="6">
    <source>
        <dbReference type="ARBA" id="ARBA00023136"/>
    </source>
</evidence>
<keyword evidence="4" id="KW-0812">Transmembrane</keyword>
<reference evidence="9" key="1">
    <citation type="submission" date="2021-01" db="EMBL/GenBank/DDBJ databases">
        <title>Fulvivirga kasyanovii gen. nov., sp nov., a novel member of the phylum Bacteroidetes isolated from seawater in a mussel farm.</title>
        <authorList>
            <person name="Zhao L.-H."/>
            <person name="Wang Z.-J."/>
        </authorList>
    </citation>
    <scope>NUCLEOTIDE SEQUENCE</scope>
    <source>
        <strain evidence="9">29W222</strain>
    </source>
</reference>
<gene>
    <name evidence="9" type="ORF">JMN32_22570</name>
</gene>
<keyword evidence="6" id="KW-0472">Membrane</keyword>
<evidence type="ECO:0000256" key="4">
    <source>
        <dbReference type="ARBA" id="ARBA00022692"/>
    </source>
</evidence>
<evidence type="ECO:0000256" key="3">
    <source>
        <dbReference type="ARBA" id="ARBA00022519"/>
    </source>
</evidence>
<organism evidence="9 10">
    <name type="scientific">Fulvivirga marina</name>
    <dbReference type="NCBI Taxonomy" id="2494733"/>
    <lineage>
        <taxon>Bacteria</taxon>
        <taxon>Pseudomonadati</taxon>
        <taxon>Bacteroidota</taxon>
        <taxon>Cytophagia</taxon>
        <taxon>Cytophagales</taxon>
        <taxon>Fulvivirgaceae</taxon>
        <taxon>Fulvivirga</taxon>
    </lineage>
</organism>
<evidence type="ECO:0000256" key="1">
    <source>
        <dbReference type="ARBA" id="ARBA00004377"/>
    </source>
</evidence>
<sequence length="194" mass="22583">MVLLTGNIWVYLSTVSHVYEDIDDIEPSQVALVLGTSHRLINGNPNPYFYERMQTAARLYHTGKVKHILVSGDNATRYYNEPEKMRRTLVKLGVPFDDITLDYAGFRTLDSIVRCKKIFGQENVIIITQPFHSYRALFISNHYDMNAVVMTTKEVEKSLKVQFREYLARMLAVWDLYIINREPKFLGKKETLDI</sequence>
<evidence type="ECO:0000256" key="2">
    <source>
        <dbReference type="ARBA" id="ARBA00022475"/>
    </source>
</evidence>
<keyword evidence="2" id="KW-1003">Cell membrane</keyword>
<evidence type="ECO:0000313" key="10">
    <source>
        <dbReference type="Proteomes" id="UP000614216"/>
    </source>
</evidence>
<dbReference type="Proteomes" id="UP000614216">
    <property type="component" value="Unassembled WGS sequence"/>
</dbReference>
<keyword evidence="10" id="KW-1185">Reference proteome</keyword>
<proteinExistence type="predicted"/>
<keyword evidence="3" id="KW-0997">Cell inner membrane</keyword>